<feature type="transmembrane region" description="Helical" evidence="7">
    <location>
        <begin position="466"/>
        <end position="489"/>
    </location>
</feature>
<evidence type="ECO:0000256" key="2">
    <source>
        <dbReference type="ARBA" id="ARBA00022692"/>
    </source>
</evidence>
<feature type="transmembrane region" description="Helical" evidence="7">
    <location>
        <begin position="818"/>
        <end position="840"/>
    </location>
</feature>
<dbReference type="InterPro" id="IPR052081">
    <property type="entry name" value="Dispatched_Hh_regulator"/>
</dbReference>
<dbReference type="Pfam" id="PF12349">
    <property type="entry name" value="Sterol-sensing"/>
    <property type="match status" value="1"/>
</dbReference>
<dbReference type="Proteomes" id="UP001165065">
    <property type="component" value="Unassembled WGS sequence"/>
</dbReference>
<dbReference type="SUPFAM" id="SSF82866">
    <property type="entry name" value="Multidrug efflux transporter AcrB transmembrane domain"/>
    <property type="match status" value="2"/>
</dbReference>
<name>A0A9W7L625_9STRA</name>
<dbReference type="Gene3D" id="1.20.1640.10">
    <property type="entry name" value="Multidrug efflux transporter AcrB transmembrane domain"/>
    <property type="match status" value="2"/>
</dbReference>
<accession>A0A9W7L625</accession>
<evidence type="ECO:0000256" key="6">
    <source>
        <dbReference type="ARBA" id="ARBA00038046"/>
    </source>
</evidence>
<feature type="transmembrane region" description="Helical" evidence="7">
    <location>
        <begin position="846"/>
        <end position="865"/>
    </location>
</feature>
<dbReference type="InterPro" id="IPR053958">
    <property type="entry name" value="HMGCR/SNAP/NPC1-like_SSD"/>
</dbReference>
<feature type="transmembrane region" description="Helical" evidence="7">
    <location>
        <begin position="919"/>
        <end position="940"/>
    </location>
</feature>
<proteinExistence type="inferred from homology"/>
<keyword evidence="5" id="KW-0325">Glycoprotein</keyword>
<dbReference type="Pfam" id="PF03176">
    <property type="entry name" value="MMPL"/>
    <property type="match status" value="1"/>
</dbReference>
<evidence type="ECO:0000256" key="1">
    <source>
        <dbReference type="ARBA" id="ARBA00004141"/>
    </source>
</evidence>
<dbReference type="PROSITE" id="PS50156">
    <property type="entry name" value="SSD"/>
    <property type="match status" value="1"/>
</dbReference>
<feature type="transmembrane region" description="Helical" evidence="7">
    <location>
        <begin position="58"/>
        <end position="77"/>
    </location>
</feature>
<evidence type="ECO:0000256" key="5">
    <source>
        <dbReference type="ARBA" id="ARBA00023180"/>
    </source>
</evidence>
<keyword evidence="3 7" id="KW-1133">Transmembrane helix</keyword>
<dbReference type="GO" id="GO:0016020">
    <property type="term" value="C:membrane"/>
    <property type="evidence" value="ECO:0007669"/>
    <property type="project" value="UniProtKB-SubCell"/>
</dbReference>
<evidence type="ECO:0000313" key="10">
    <source>
        <dbReference type="Proteomes" id="UP001165065"/>
    </source>
</evidence>
<evidence type="ECO:0000259" key="8">
    <source>
        <dbReference type="PROSITE" id="PS50156"/>
    </source>
</evidence>
<feature type="transmembrane region" description="Helical" evidence="7">
    <location>
        <begin position="328"/>
        <end position="344"/>
    </location>
</feature>
<dbReference type="InterPro" id="IPR000731">
    <property type="entry name" value="SSD"/>
</dbReference>
<dbReference type="GO" id="GO:0022857">
    <property type="term" value="F:transmembrane transporter activity"/>
    <property type="evidence" value="ECO:0007669"/>
    <property type="project" value="TreeGrafter"/>
</dbReference>
<dbReference type="OrthoDB" id="429851at2759"/>
<organism evidence="9 10">
    <name type="scientific">Triparma columacea</name>
    <dbReference type="NCBI Taxonomy" id="722753"/>
    <lineage>
        <taxon>Eukaryota</taxon>
        <taxon>Sar</taxon>
        <taxon>Stramenopiles</taxon>
        <taxon>Ochrophyta</taxon>
        <taxon>Bolidophyceae</taxon>
        <taxon>Parmales</taxon>
        <taxon>Triparmaceae</taxon>
        <taxon>Triparma</taxon>
    </lineage>
</organism>
<comment type="subcellular location">
    <subcellularLocation>
        <location evidence="1">Membrane</location>
        <topology evidence="1">Multi-pass membrane protein</topology>
    </subcellularLocation>
</comment>
<feature type="transmembrane region" description="Helical" evidence="7">
    <location>
        <begin position="382"/>
        <end position="402"/>
    </location>
</feature>
<sequence length="1004" mass="110606">MADKPSVELVAYAEAPKSEPEATLGDEQHTHKEVVITGFIGKWSRGVATTITSNICKWFGISLGSLILLMFASFALWGNTNPGEYDWTVSSSDYSKDQDAITDALATADALAGAAVMGSRTTKSFIHSMFYIYEHENNDLVANIATAVNLQTFCEIESKLTLLDGYTSFCALTPGTSQCADIDLSYPLLYYGASHDWSCPLLEQSFIDTKTTEMIDALSTDIGELQYGFFFDKDVKENGFPSKVRSMVQLGAPLEGFETESDDLSAQARLYEDFIGTWEDVILPYMGMSHGQTASAFAQSHIKNGIDVRYWGFDLQNREFLRVVQTDMFFSLFSLMFVFIWIWIHLGSGFLASISMLQIVASLPLGSAIYKGVFQIPFFDTLHTLVIFLVLGVGADDCFVLVDGWKQTAELVPRKKEQSYEDYLCDRMTVAYGRTAQAVFNTSFTTAMAFVATAISPIMPISTFGIYAALCIVINYIMVITLTPCAVLVYEVYVQKWRGCPCPCNDKPKTDEEIRNPVKEMEKTSRGGIVERFFDNIYIPLFAGREGEGGEGKASLRGRTFAIASIVFCCAWGVFSGSMAFKLTPPTEQERWFKGSHMFTGILDDNQKLFLGGVDDQYVKMVFAYGIEGIDRDKNLSGERFNIYKPNENRGSVIFNTNFDITNALTQADILAGCQLLRDKVCNAKACSGGKLARSGGVTCFLEEFDTWLGGLSLTRAGLSAEDMKTRLIEFRDSEKPASDPIAGSWEEVIGLVDGEIKFVTIPVVSTMQTLKPVDQKEEVREVVDALLEEMDTGNEATGKVITEAGIAWTWMVTERGLVNGLFTGFAICFPVAFAVLIMATKNLAVSAYAITAIIQIVASVMGIVQSIGYDLGVAESIAGIIVIGFSVDYVVHLAHMYMEGLEEGKITSVDRFKYACTHMGSTVVAGAITTGGSGSFMFFCQLTFFFKMALLIVLTILFSLFYALFFFMPLLLLIGPDTTFGNIDTIFGGWKKGAVTKPSFVER</sequence>
<reference evidence="10" key="1">
    <citation type="journal article" date="2023" name="Commun. Biol.">
        <title>Genome analysis of Parmales, the sister group of diatoms, reveals the evolutionary specialization of diatoms from phago-mixotrophs to photoautotrophs.</title>
        <authorList>
            <person name="Ban H."/>
            <person name="Sato S."/>
            <person name="Yoshikawa S."/>
            <person name="Yamada K."/>
            <person name="Nakamura Y."/>
            <person name="Ichinomiya M."/>
            <person name="Sato N."/>
            <person name="Blanc-Mathieu R."/>
            <person name="Endo H."/>
            <person name="Kuwata A."/>
            <person name="Ogata H."/>
        </authorList>
    </citation>
    <scope>NUCLEOTIDE SEQUENCE [LARGE SCALE GENOMIC DNA]</scope>
</reference>
<comment type="similarity">
    <text evidence="6">Belongs to the dispatched family.</text>
</comment>
<feature type="transmembrane region" description="Helical" evidence="7">
    <location>
        <begin position="877"/>
        <end position="899"/>
    </location>
</feature>
<protein>
    <recommendedName>
        <fullName evidence="8">SSD domain-containing protein</fullName>
    </recommendedName>
</protein>
<evidence type="ECO:0000256" key="7">
    <source>
        <dbReference type="SAM" id="Phobius"/>
    </source>
</evidence>
<keyword evidence="2 7" id="KW-0812">Transmembrane</keyword>
<gene>
    <name evidence="9" type="ORF">TrCOL_g6725</name>
</gene>
<evidence type="ECO:0000313" key="9">
    <source>
        <dbReference type="EMBL" id="GMI35198.1"/>
    </source>
</evidence>
<dbReference type="AlphaFoldDB" id="A0A9W7L625"/>
<feature type="transmembrane region" description="Helical" evidence="7">
    <location>
        <begin position="438"/>
        <end position="459"/>
    </location>
</feature>
<dbReference type="EMBL" id="BRYA01000052">
    <property type="protein sequence ID" value="GMI35198.1"/>
    <property type="molecule type" value="Genomic_DNA"/>
</dbReference>
<feature type="domain" description="SSD" evidence="8">
    <location>
        <begin position="374"/>
        <end position="489"/>
    </location>
</feature>
<evidence type="ECO:0000256" key="3">
    <source>
        <dbReference type="ARBA" id="ARBA00022989"/>
    </source>
</evidence>
<comment type="caution">
    <text evidence="9">The sequence shown here is derived from an EMBL/GenBank/DDBJ whole genome shotgun (WGS) entry which is preliminary data.</text>
</comment>
<keyword evidence="4 7" id="KW-0472">Membrane</keyword>
<dbReference type="InterPro" id="IPR004869">
    <property type="entry name" value="MMPL_dom"/>
</dbReference>
<keyword evidence="10" id="KW-1185">Reference proteome</keyword>
<dbReference type="PANTHER" id="PTHR45951:SF7">
    <property type="entry name" value="SSD DOMAIN-CONTAINING PROTEIN"/>
    <property type="match status" value="1"/>
</dbReference>
<evidence type="ECO:0000256" key="4">
    <source>
        <dbReference type="ARBA" id="ARBA00023136"/>
    </source>
</evidence>
<feature type="transmembrane region" description="Helical" evidence="7">
    <location>
        <begin position="952"/>
        <end position="975"/>
    </location>
</feature>
<dbReference type="PANTHER" id="PTHR45951">
    <property type="entry name" value="PROTEIN DISPATCHED-RELATED"/>
    <property type="match status" value="1"/>
</dbReference>